<dbReference type="Proteomes" id="UP000030669">
    <property type="component" value="Unassembled WGS sequence"/>
</dbReference>
<name>S7Q8U5_GLOTA</name>
<gene>
    <name evidence="2" type="ORF">GLOTRDRAFT_93461</name>
</gene>
<feature type="region of interest" description="Disordered" evidence="1">
    <location>
        <begin position="465"/>
        <end position="502"/>
    </location>
</feature>
<organism evidence="2 3">
    <name type="scientific">Gloeophyllum trabeum (strain ATCC 11539 / FP-39264 / Madison 617)</name>
    <name type="common">Brown rot fungus</name>
    <dbReference type="NCBI Taxonomy" id="670483"/>
    <lineage>
        <taxon>Eukaryota</taxon>
        <taxon>Fungi</taxon>
        <taxon>Dikarya</taxon>
        <taxon>Basidiomycota</taxon>
        <taxon>Agaricomycotina</taxon>
        <taxon>Agaricomycetes</taxon>
        <taxon>Gloeophyllales</taxon>
        <taxon>Gloeophyllaceae</taxon>
        <taxon>Gloeophyllum</taxon>
    </lineage>
</organism>
<sequence>MLMLLYSGEGLGYFMLLSMDCNSVVKPQHNGSGTLFVRWTVYHSDTLRTDKALSRRLSNLASERSGRPRQPGGTAFAERRRLQQCPFRTLCVWEAEGRQSEGFDFVGGISHLTPSCSYNALNYEIRRRHALAPERLDRMPNGEWQTRPRDMERASPLGVEDSCKFHRGEQTLRKAWSFHDDGVNVCRCTRYERIRAARAGRGQSEASETKARSGEQHYTAVVELPSFRSELVNMASTRITRAASNLRTLPSRRDTARRFPDRKFSAREAARAGAAVTAVCRDRSVSALTVLPVMPSYALREHSVVSSAVGRGLPSPQRTSNTALCACLAWMTTTGNESVYKGDCLLQRAAPLADTQAANATYPTALAHDAVRLLAWSQRRCFAGTAVHGPVMTAITTYSLVCNPEVTLEAARLSAGRERSPVRSLKVMGDTAPGQVAVFEHSRGSGGGAGWVVAGCSKSCRKAEKESGRWTGRANAEPVPVHDRTSHPRAGDGTSGRAAGGNKVVLVRQGLL</sequence>
<evidence type="ECO:0000313" key="2">
    <source>
        <dbReference type="EMBL" id="EPQ55947.1"/>
    </source>
</evidence>
<dbReference type="RefSeq" id="XP_007865959.1">
    <property type="nucleotide sequence ID" value="XM_007867768.1"/>
</dbReference>
<dbReference type="KEGG" id="gtr:GLOTRDRAFT_93461"/>
<feature type="compositionally biased region" description="Basic and acidic residues" evidence="1">
    <location>
        <begin position="480"/>
        <end position="490"/>
    </location>
</feature>
<reference evidence="2 3" key="1">
    <citation type="journal article" date="2012" name="Science">
        <title>The Paleozoic origin of enzymatic lignin decomposition reconstructed from 31 fungal genomes.</title>
        <authorList>
            <person name="Floudas D."/>
            <person name="Binder M."/>
            <person name="Riley R."/>
            <person name="Barry K."/>
            <person name="Blanchette R.A."/>
            <person name="Henrissat B."/>
            <person name="Martinez A.T."/>
            <person name="Otillar R."/>
            <person name="Spatafora J.W."/>
            <person name="Yadav J.S."/>
            <person name="Aerts A."/>
            <person name="Benoit I."/>
            <person name="Boyd A."/>
            <person name="Carlson A."/>
            <person name="Copeland A."/>
            <person name="Coutinho P.M."/>
            <person name="de Vries R.P."/>
            <person name="Ferreira P."/>
            <person name="Findley K."/>
            <person name="Foster B."/>
            <person name="Gaskell J."/>
            <person name="Glotzer D."/>
            <person name="Gorecki P."/>
            <person name="Heitman J."/>
            <person name="Hesse C."/>
            <person name="Hori C."/>
            <person name="Igarashi K."/>
            <person name="Jurgens J.A."/>
            <person name="Kallen N."/>
            <person name="Kersten P."/>
            <person name="Kohler A."/>
            <person name="Kuees U."/>
            <person name="Kumar T.K.A."/>
            <person name="Kuo A."/>
            <person name="LaButti K."/>
            <person name="Larrondo L.F."/>
            <person name="Lindquist E."/>
            <person name="Ling A."/>
            <person name="Lombard V."/>
            <person name="Lucas S."/>
            <person name="Lundell T."/>
            <person name="Martin R."/>
            <person name="McLaughlin D.J."/>
            <person name="Morgenstern I."/>
            <person name="Morin E."/>
            <person name="Murat C."/>
            <person name="Nagy L.G."/>
            <person name="Nolan M."/>
            <person name="Ohm R.A."/>
            <person name="Patyshakuliyeva A."/>
            <person name="Rokas A."/>
            <person name="Ruiz-Duenas F.J."/>
            <person name="Sabat G."/>
            <person name="Salamov A."/>
            <person name="Samejima M."/>
            <person name="Schmutz J."/>
            <person name="Slot J.C."/>
            <person name="St John F."/>
            <person name="Stenlid J."/>
            <person name="Sun H."/>
            <person name="Sun S."/>
            <person name="Syed K."/>
            <person name="Tsang A."/>
            <person name="Wiebenga A."/>
            <person name="Young D."/>
            <person name="Pisabarro A."/>
            <person name="Eastwood D.C."/>
            <person name="Martin F."/>
            <person name="Cullen D."/>
            <person name="Grigoriev I.V."/>
            <person name="Hibbett D.S."/>
        </authorList>
    </citation>
    <scope>NUCLEOTIDE SEQUENCE [LARGE SCALE GENOMIC DNA]</scope>
    <source>
        <strain evidence="2 3">ATCC 11539</strain>
    </source>
</reference>
<evidence type="ECO:0000256" key="1">
    <source>
        <dbReference type="SAM" id="MobiDB-lite"/>
    </source>
</evidence>
<evidence type="ECO:0000313" key="3">
    <source>
        <dbReference type="Proteomes" id="UP000030669"/>
    </source>
</evidence>
<proteinExistence type="predicted"/>
<protein>
    <submittedName>
        <fullName evidence="2">Uncharacterized protein</fullName>
    </submittedName>
</protein>
<dbReference type="HOGENOM" id="CLU_532150_0_0_1"/>
<dbReference type="AlphaFoldDB" id="S7Q8U5"/>
<keyword evidence="3" id="KW-1185">Reference proteome</keyword>
<accession>S7Q8U5</accession>
<dbReference type="EMBL" id="KB469301">
    <property type="protein sequence ID" value="EPQ55947.1"/>
    <property type="molecule type" value="Genomic_DNA"/>
</dbReference>
<dbReference type="GeneID" id="19309502"/>